<dbReference type="AlphaFoldDB" id="A0A316EYJ7"/>
<dbReference type="Pfam" id="PF02515">
    <property type="entry name" value="CoA_transf_3"/>
    <property type="match status" value="1"/>
</dbReference>
<dbReference type="PANTHER" id="PTHR48207">
    <property type="entry name" value="SUCCINATE--HYDROXYMETHYLGLUTARATE COA-TRANSFERASE"/>
    <property type="match status" value="1"/>
</dbReference>
<dbReference type="InterPro" id="IPR023606">
    <property type="entry name" value="CoA-Trfase_III_dom_1_sf"/>
</dbReference>
<dbReference type="PANTHER" id="PTHR48207:SF3">
    <property type="entry name" value="SUCCINATE--HYDROXYMETHYLGLUTARATE COA-TRANSFERASE"/>
    <property type="match status" value="1"/>
</dbReference>
<dbReference type="Gene3D" id="3.40.50.10540">
    <property type="entry name" value="Crotonobetainyl-coa:carnitine coa-transferase, domain 1"/>
    <property type="match status" value="1"/>
</dbReference>
<dbReference type="GO" id="GO:0008410">
    <property type="term" value="F:CoA-transferase activity"/>
    <property type="evidence" value="ECO:0007669"/>
    <property type="project" value="TreeGrafter"/>
</dbReference>
<reference evidence="2 3" key="1">
    <citation type="submission" date="2018-05" db="EMBL/GenBank/DDBJ databases">
        <title>Genomic Encyclopedia of Type Strains, Phase IV (KMG-V): Genome sequencing to study the core and pangenomes of soil and plant-associated prokaryotes.</title>
        <authorList>
            <person name="Whitman W."/>
        </authorList>
    </citation>
    <scope>NUCLEOTIDE SEQUENCE [LARGE SCALE GENOMIC DNA]</scope>
    <source>
        <strain evidence="2 3">SLV-132</strain>
    </source>
</reference>
<protein>
    <submittedName>
        <fullName evidence="2">Crotonobetainyl-CoA:carnitine CoA-transferase CaiB-like acyl-CoA transferase</fullName>
    </submittedName>
</protein>
<evidence type="ECO:0000313" key="2">
    <source>
        <dbReference type="EMBL" id="PWK37451.1"/>
    </source>
</evidence>
<accession>A0A316EYJ7</accession>
<proteinExistence type="predicted"/>
<keyword evidence="3" id="KW-1185">Reference proteome</keyword>
<organism evidence="2 3">
    <name type="scientific">Cupriavidus plantarum</name>
    <dbReference type="NCBI Taxonomy" id="942865"/>
    <lineage>
        <taxon>Bacteria</taxon>
        <taxon>Pseudomonadati</taxon>
        <taxon>Pseudomonadota</taxon>
        <taxon>Betaproteobacteria</taxon>
        <taxon>Burkholderiales</taxon>
        <taxon>Burkholderiaceae</taxon>
        <taxon>Cupriavidus</taxon>
    </lineage>
</organism>
<sequence>MARALRYDLQPYMEETMQALEHITVLDLTHMLSGPYGTMLLADLGARTIKVEPPGAGEGTRKLLADSDDYARDGMGAYFLTLNRNKESVCVDLKSEAGREVFLDLVRRADVVFDNFSAGVTTRLGIDYATLSEVNPRIITCSVTGFGQTGPDTQHPAFDQVVQAMGGGMSITGMADGPPVRSGIPIGDLGGGIFGAIGVLAALAARDQTGRGQHVDISMLDAQISMLNYMATMHLMSGHVPDRIGNSHFVHVPYNTYPTRDGYIVIACIGDAFFERFLSVIEHPDLRRPEYARQPGRYADKAHIDAIIGEELRQETSAYWLGKLRQARIPCSPVNDFAQALDDRQVRARDMVREVTLKTGETIGMPGNPVKLSAVTEPAYTCPPSLGEHTAAVLRDFLGYDASRVEALRADGAIG</sequence>
<dbReference type="SUPFAM" id="SSF89796">
    <property type="entry name" value="CoA-transferase family III (CaiB/BaiF)"/>
    <property type="match status" value="1"/>
</dbReference>
<dbReference type="EMBL" id="QGGT01000001">
    <property type="protein sequence ID" value="PWK37451.1"/>
    <property type="molecule type" value="Genomic_DNA"/>
</dbReference>
<dbReference type="Gene3D" id="3.30.1540.10">
    <property type="entry name" value="formyl-coa transferase, domain 3"/>
    <property type="match status" value="1"/>
</dbReference>
<evidence type="ECO:0000313" key="3">
    <source>
        <dbReference type="Proteomes" id="UP000245754"/>
    </source>
</evidence>
<dbReference type="InterPro" id="IPR050483">
    <property type="entry name" value="CoA-transferase_III_domain"/>
</dbReference>
<dbReference type="InterPro" id="IPR003673">
    <property type="entry name" value="CoA-Trfase_fam_III"/>
</dbReference>
<gene>
    <name evidence="2" type="ORF">C7419_1011333</name>
</gene>
<evidence type="ECO:0000256" key="1">
    <source>
        <dbReference type="ARBA" id="ARBA00022679"/>
    </source>
</evidence>
<comment type="caution">
    <text evidence="2">The sequence shown here is derived from an EMBL/GenBank/DDBJ whole genome shotgun (WGS) entry which is preliminary data.</text>
</comment>
<name>A0A316EYJ7_9BURK</name>
<dbReference type="Proteomes" id="UP000245754">
    <property type="component" value="Unassembled WGS sequence"/>
</dbReference>
<dbReference type="InterPro" id="IPR044855">
    <property type="entry name" value="CoA-Trfase_III_dom3_sf"/>
</dbReference>
<keyword evidence="1 2" id="KW-0808">Transferase</keyword>